<dbReference type="AlphaFoldDB" id="A0A9D6QNL6"/>
<sequence length="86" mass="9059">MPGTPGAMLWLASARSLAQSGNTTLLLVMCAAWLAALTATMRQWRQAFGVPSPVAPSRSVPLAARASLWIGALGLLILGGTRLWRT</sequence>
<evidence type="ECO:0000313" key="2">
    <source>
        <dbReference type="EMBL" id="MBI3539064.1"/>
    </source>
</evidence>
<name>A0A9D6QNL6_UNCEI</name>
<reference evidence="2" key="1">
    <citation type="submission" date="2020-07" db="EMBL/GenBank/DDBJ databases">
        <title>Huge and variable diversity of episymbiotic CPR bacteria and DPANN archaea in groundwater ecosystems.</title>
        <authorList>
            <person name="He C.Y."/>
            <person name="Keren R."/>
            <person name="Whittaker M."/>
            <person name="Farag I.F."/>
            <person name="Doudna J."/>
            <person name="Cate J.H.D."/>
            <person name="Banfield J.F."/>
        </authorList>
    </citation>
    <scope>NUCLEOTIDE SEQUENCE</scope>
    <source>
        <strain evidence="2">NC_groundwater_928_Pr1_S-0.2um_72_17</strain>
    </source>
</reference>
<keyword evidence="1" id="KW-0472">Membrane</keyword>
<accession>A0A9D6QNL6</accession>
<protein>
    <submittedName>
        <fullName evidence="2">Uncharacterized protein</fullName>
    </submittedName>
</protein>
<feature type="transmembrane region" description="Helical" evidence="1">
    <location>
        <begin position="20"/>
        <end position="41"/>
    </location>
</feature>
<organism evidence="2 3">
    <name type="scientific">Eiseniibacteriota bacterium</name>
    <dbReference type="NCBI Taxonomy" id="2212470"/>
    <lineage>
        <taxon>Bacteria</taxon>
        <taxon>Candidatus Eiseniibacteriota</taxon>
    </lineage>
</organism>
<keyword evidence="1" id="KW-1133">Transmembrane helix</keyword>
<dbReference type="Proteomes" id="UP000807850">
    <property type="component" value="Unassembled WGS sequence"/>
</dbReference>
<keyword evidence="1" id="KW-0812">Transmembrane</keyword>
<feature type="transmembrane region" description="Helical" evidence="1">
    <location>
        <begin position="62"/>
        <end position="84"/>
    </location>
</feature>
<gene>
    <name evidence="2" type="ORF">HY076_02175</name>
</gene>
<proteinExistence type="predicted"/>
<comment type="caution">
    <text evidence="2">The sequence shown here is derived from an EMBL/GenBank/DDBJ whole genome shotgun (WGS) entry which is preliminary data.</text>
</comment>
<evidence type="ECO:0000313" key="3">
    <source>
        <dbReference type="Proteomes" id="UP000807850"/>
    </source>
</evidence>
<evidence type="ECO:0000256" key="1">
    <source>
        <dbReference type="SAM" id="Phobius"/>
    </source>
</evidence>
<dbReference type="EMBL" id="JACQAY010000063">
    <property type="protein sequence ID" value="MBI3539064.1"/>
    <property type="molecule type" value="Genomic_DNA"/>
</dbReference>